<gene>
    <name evidence="3" type="ORF">LDAN0321_LOCUS14602</name>
</gene>
<feature type="transmembrane region" description="Helical" evidence="2">
    <location>
        <begin position="85"/>
        <end position="104"/>
    </location>
</feature>
<proteinExistence type="predicted"/>
<feature type="transmembrane region" description="Helical" evidence="2">
    <location>
        <begin position="49"/>
        <end position="73"/>
    </location>
</feature>
<feature type="transmembrane region" description="Helical" evidence="2">
    <location>
        <begin position="265"/>
        <end position="284"/>
    </location>
</feature>
<dbReference type="AlphaFoldDB" id="A0A7S2L4P5"/>
<keyword evidence="2" id="KW-1133">Transmembrane helix</keyword>
<organism evidence="3">
    <name type="scientific">Leptocylindrus danicus</name>
    <dbReference type="NCBI Taxonomy" id="163516"/>
    <lineage>
        <taxon>Eukaryota</taxon>
        <taxon>Sar</taxon>
        <taxon>Stramenopiles</taxon>
        <taxon>Ochrophyta</taxon>
        <taxon>Bacillariophyta</taxon>
        <taxon>Coscinodiscophyceae</taxon>
        <taxon>Chaetocerotophycidae</taxon>
        <taxon>Leptocylindrales</taxon>
        <taxon>Leptocylindraceae</taxon>
        <taxon>Leptocylindrus</taxon>
    </lineage>
</organism>
<evidence type="ECO:0000256" key="2">
    <source>
        <dbReference type="SAM" id="Phobius"/>
    </source>
</evidence>
<protein>
    <submittedName>
        <fullName evidence="3">Uncharacterized protein</fullName>
    </submittedName>
</protein>
<feature type="transmembrane region" description="Helical" evidence="2">
    <location>
        <begin position="19"/>
        <end position="37"/>
    </location>
</feature>
<feature type="transmembrane region" description="Helical" evidence="2">
    <location>
        <begin position="231"/>
        <end position="253"/>
    </location>
</feature>
<keyword evidence="2" id="KW-0812">Transmembrane</keyword>
<dbReference type="EMBL" id="HBGY01023170">
    <property type="protein sequence ID" value="CAD9594693.1"/>
    <property type="molecule type" value="Transcribed_RNA"/>
</dbReference>
<feature type="transmembrane region" description="Helical" evidence="2">
    <location>
        <begin position="124"/>
        <end position="143"/>
    </location>
</feature>
<feature type="region of interest" description="Disordered" evidence="1">
    <location>
        <begin position="300"/>
        <end position="320"/>
    </location>
</feature>
<evidence type="ECO:0000256" key="1">
    <source>
        <dbReference type="SAM" id="MobiDB-lite"/>
    </source>
</evidence>
<reference evidence="3" key="1">
    <citation type="submission" date="2021-01" db="EMBL/GenBank/DDBJ databases">
        <authorList>
            <person name="Corre E."/>
            <person name="Pelletier E."/>
            <person name="Niang G."/>
            <person name="Scheremetjew M."/>
            <person name="Finn R."/>
            <person name="Kale V."/>
            <person name="Holt S."/>
            <person name="Cochrane G."/>
            <person name="Meng A."/>
            <person name="Brown T."/>
            <person name="Cohen L."/>
        </authorList>
    </citation>
    <scope>NUCLEOTIDE SEQUENCE</scope>
    <source>
        <strain evidence="3">B650</strain>
    </source>
</reference>
<keyword evidence="2" id="KW-0472">Membrane</keyword>
<evidence type="ECO:0000313" key="3">
    <source>
        <dbReference type="EMBL" id="CAD9594693.1"/>
    </source>
</evidence>
<feature type="transmembrane region" description="Helical" evidence="2">
    <location>
        <begin position="203"/>
        <end position="224"/>
    </location>
</feature>
<name>A0A7S2L4P5_9STRA</name>
<feature type="compositionally biased region" description="Polar residues" evidence="1">
    <location>
        <begin position="300"/>
        <end position="312"/>
    </location>
</feature>
<sequence length="320" mass="34572">MSDSDDNSPPTTSMRSPRFGHWVFMFVFSIITLGSSVETAGDFSDRSPAQNWAICVSALSFLFTAAAVIFHVWSIMSTLFIGTKFEGVIIGFLVIGWAAGVATVSDSDNELAVDSEGRVSNGNLYYFSWASFVCSVTLAANFLQHVFNIDVGAEIRNKAKRMTLWSSLLAISLIVMASSANIYESVCDGAEPVETSKYCKRTAVGISFGCIGTLVSLAIVVAKITDRATPFLYEALCAYVLVLFNAICVAFVTSNDGPGAPLGNLYYSTWGSFLVSLLLAKSCFEDYQVAKHIMEEQQNGDQNGGFVSQEQPNLGGDENI</sequence>
<feature type="transmembrane region" description="Helical" evidence="2">
    <location>
        <begin position="164"/>
        <end position="183"/>
    </location>
</feature>
<accession>A0A7S2L4P5</accession>